<gene>
    <name evidence="2" type="ORF">EV699_114153</name>
</gene>
<feature type="compositionally biased region" description="Polar residues" evidence="1">
    <location>
        <begin position="99"/>
        <end position="108"/>
    </location>
</feature>
<protein>
    <submittedName>
        <fullName evidence="2">Uncharacterized protein</fullName>
    </submittedName>
</protein>
<organism evidence="2 3">
    <name type="scientific">Plasticicumulans lactativorans</name>
    <dbReference type="NCBI Taxonomy" id="1133106"/>
    <lineage>
        <taxon>Bacteria</taxon>
        <taxon>Pseudomonadati</taxon>
        <taxon>Pseudomonadota</taxon>
        <taxon>Gammaproteobacteria</taxon>
        <taxon>Candidatus Competibacteraceae</taxon>
        <taxon>Plasticicumulans</taxon>
    </lineage>
</organism>
<evidence type="ECO:0000256" key="1">
    <source>
        <dbReference type="SAM" id="MobiDB-lite"/>
    </source>
</evidence>
<sequence length="247" mass="26413">MTPMDVGVRVRSPQPTGWGWGEGASHTRWTLGFAFAHPNLRAGGWMDTRNPHPRPFSQGEKGEDPCPCLGRQGRRVLHRPQHQVSVEQHLHGASMPSKAASTSAGRGASKSSAIVISPFIKPSRIPRRGASPTGTSLAIGVPDLAITMSSPRRAASTSSESRVLASCRLSCITPPHLMACRGTTIAPVQHVARRRRCRCVVSSAKNPHPRPFSQREKGKNGAARLGPSPSGRGVGVRVLSTPSVGWR</sequence>
<accession>A0A4R2L8S5</accession>
<feature type="region of interest" description="Disordered" evidence="1">
    <location>
        <begin position="78"/>
        <end position="108"/>
    </location>
</feature>
<dbReference type="EMBL" id="SLWY01000014">
    <property type="protein sequence ID" value="TCO80506.1"/>
    <property type="molecule type" value="Genomic_DNA"/>
</dbReference>
<evidence type="ECO:0000313" key="3">
    <source>
        <dbReference type="Proteomes" id="UP000295765"/>
    </source>
</evidence>
<dbReference type="Proteomes" id="UP000295765">
    <property type="component" value="Unassembled WGS sequence"/>
</dbReference>
<feature type="region of interest" description="Disordered" evidence="1">
    <location>
        <begin position="44"/>
        <end position="65"/>
    </location>
</feature>
<reference evidence="2 3" key="1">
    <citation type="submission" date="2019-03" db="EMBL/GenBank/DDBJ databases">
        <title>Genomic Encyclopedia of Type Strains, Phase IV (KMG-IV): sequencing the most valuable type-strain genomes for metagenomic binning, comparative biology and taxonomic classification.</title>
        <authorList>
            <person name="Goeker M."/>
        </authorList>
    </citation>
    <scope>NUCLEOTIDE SEQUENCE [LARGE SCALE GENOMIC DNA]</scope>
    <source>
        <strain evidence="2 3">DSM 25287</strain>
    </source>
</reference>
<keyword evidence="3" id="KW-1185">Reference proteome</keyword>
<comment type="caution">
    <text evidence="2">The sequence shown here is derived from an EMBL/GenBank/DDBJ whole genome shotgun (WGS) entry which is preliminary data.</text>
</comment>
<name>A0A4R2L8S5_9GAMM</name>
<dbReference type="AlphaFoldDB" id="A0A4R2L8S5"/>
<feature type="region of interest" description="Disordered" evidence="1">
    <location>
        <begin position="204"/>
        <end position="247"/>
    </location>
</feature>
<proteinExistence type="predicted"/>
<evidence type="ECO:0000313" key="2">
    <source>
        <dbReference type="EMBL" id="TCO80506.1"/>
    </source>
</evidence>